<dbReference type="GeneID" id="31356279"/>
<dbReference type="InParanoid" id="D3AXB7"/>
<comment type="catalytic activity">
    <reaction evidence="7">
        <text>L-threonyl-[protein] + ATP = O-phospho-L-threonyl-[protein] + ADP + H(+)</text>
        <dbReference type="Rhea" id="RHEA:46608"/>
        <dbReference type="Rhea" id="RHEA-COMP:11060"/>
        <dbReference type="Rhea" id="RHEA-COMP:11605"/>
        <dbReference type="ChEBI" id="CHEBI:15378"/>
        <dbReference type="ChEBI" id="CHEBI:30013"/>
        <dbReference type="ChEBI" id="CHEBI:30616"/>
        <dbReference type="ChEBI" id="CHEBI:61977"/>
        <dbReference type="ChEBI" id="CHEBI:456216"/>
        <dbReference type="EC" id="2.7.11.1"/>
    </reaction>
</comment>
<keyword evidence="3" id="KW-0808">Transferase</keyword>
<evidence type="ECO:0000256" key="9">
    <source>
        <dbReference type="PROSITE-ProRule" id="PRU10141"/>
    </source>
</evidence>
<dbReference type="PANTHER" id="PTHR46485:SF5">
    <property type="entry name" value="CENTER DIVIDER, ISOFORM A"/>
    <property type="match status" value="1"/>
</dbReference>
<dbReference type="Proteomes" id="UP000001396">
    <property type="component" value="Unassembled WGS sequence"/>
</dbReference>
<feature type="compositionally biased region" description="Low complexity" evidence="10">
    <location>
        <begin position="1017"/>
        <end position="1048"/>
    </location>
</feature>
<evidence type="ECO:0000259" key="11">
    <source>
        <dbReference type="PROSITE" id="PS50003"/>
    </source>
</evidence>
<dbReference type="SUPFAM" id="SSF48065">
    <property type="entry name" value="DBL homology domain (DH-domain)"/>
    <property type="match status" value="1"/>
</dbReference>
<reference evidence="14 15" key="1">
    <citation type="journal article" date="2011" name="Genome Res.">
        <title>Phylogeny-wide analysis of social amoeba genomes highlights ancient origins for complex intercellular communication.</title>
        <authorList>
            <person name="Heidel A.J."/>
            <person name="Lawal H.M."/>
            <person name="Felder M."/>
            <person name="Schilde C."/>
            <person name="Helps N.R."/>
            <person name="Tunggal B."/>
            <person name="Rivero F."/>
            <person name="John U."/>
            <person name="Schleicher M."/>
            <person name="Eichinger L."/>
            <person name="Platzer M."/>
            <person name="Noegel A.A."/>
            <person name="Schaap P."/>
            <person name="Gloeckner G."/>
        </authorList>
    </citation>
    <scope>NUCLEOTIDE SEQUENCE [LARGE SCALE GENOMIC DNA]</scope>
    <source>
        <strain evidence="15">ATCC 26659 / Pp 5 / PN500</strain>
    </source>
</reference>
<dbReference type="PROSITE" id="PS50011">
    <property type="entry name" value="PROTEIN_KINASE_DOM"/>
    <property type="match status" value="1"/>
</dbReference>
<dbReference type="SMART" id="SM00233">
    <property type="entry name" value="PH"/>
    <property type="match status" value="1"/>
</dbReference>
<dbReference type="InterPro" id="IPR008271">
    <property type="entry name" value="Ser/Thr_kinase_AS"/>
</dbReference>
<feature type="domain" description="DH" evidence="12">
    <location>
        <begin position="594"/>
        <end position="845"/>
    </location>
</feature>
<evidence type="ECO:0000256" key="4">
    <source>
        <dbReference type="ARBA" id="ARBA00022741"/>
    </source>
</evidence>
<dbReference type="SUPFAM" id="SSF118196">
    <property type="entry name" value="YaeB-like"/>
    <property type="match status" value="1"/>
</dbReference>
<evidence type="ECO:0000259" key="13">
    <source>
        <dbReference type="PROSITE" id="PS50011"/>
    </source>
</evidence>
<feature type="domain" description="PH" evidence="11">
    <location>
        <begin position="877"/>
        <end position="1007"/>
    </location>
</feature>
<name>D3AXB7_HETP5</name>
<dbReference type="GO" id="GO:0005524">
    <property type="term" value="F:ATP binding"/>
    <property type="evidence" value="ECO:0007669"/>
    <property type="project" value="UniProtKB-UniRule"/>
</dbReference>
<feature type="region of interest" description="Disordered" evidence="10">
    <location>
        <begin position="682"/>
        <end position="724"/>
    </location>
</feature>
<feature type="compositionally biased region" description="Low complexity" evidence="10">
    <location>
        <begin position="384"/>
        <end position="405"/>
    </location>
</feature>
<dbReference type="OMA" id="CKYTERE"/>
<dbReference type="PANTHER" id="PTHR46485">
    <property type="entry name" value="LIM DOMAIN KINASE 1"/>
    <property type="match status" value="1"/>
</dbReference>
<organism evidence="14 15">
    <name type="scientific">Heterostelium pallidum (strain ATCC 26659 / Pp 5 / PN500)</name>
    <name type="common">Cellular slime mold</name>
    <name type="synonym">Polysphondylium pallidum</name>
    <dbReference type="NCBI Taxonomy" id="670386"/>
    <lineage>
        <taxon>Eukaryota</taxon>
        <taxon>Amoebozoa</taxon>
        <taxon>Evosea</taxon>
        <taxon>Eumycetozoa</taxon>
        <taxon>Dictyostelia</taxon>
        <taxon>Acytosteliales</taxon>
        <taxon>Acytosteliaceae</taxon>
        <taxon>Heterostelium</taxon>
    </lineage>
</organism>
<dbReference type="Gene3D" id="1.10.510.10">
    <property type="entry name" value="Transferase(Phosphotransferase) domain 1"/>
    <property type="match status" value="1"/>
</dbReference>
<evidence type="ECO:0000256" key="5">
    <source>
        <dbReference type="ARBA" id="ARBA00022777"/>
    </source>
</evidence>
<evidence type="ECO:0000256" key="3">
    <source>
        <dbReference type="ARBA" id="ARBA00022679"/>
    </source>
</evidence>
<dbReference type="InterPro" id="IPR011009">
    <property type="entry name" value="Kinase-like_dom_sf"/>
</dbReference>
<feature type="region of interest" description="Disordered" evidence="10">
    <location>
        <begin position="1010"/>
        <end position="1157"/>
    </location>
</feature>
<evidence type="ECO:0000259" key="12">
    <source>
        <dbReference type="PROSITE" id="PS50010"/>
    </source>
</evidence>
<dbReference type="SMART" id="SM00325">
    <property type="entry name" value="RhoGEF"/>
    <property type="match status" value="1"/>
</dbReference>
<dbReference type="AlphaFoldDB" id="D3AXB7"/>
<evidence type="ECO:0000256" key="8">
    <source>
        <dbReference type="ARBA" id="ARBA00048679"/>
    </source>
</evidence>
<evidence type="ECO:0000256" key="6">
    <source>
        <dbReference type="ARBA" id="ARBA00022840"/>
    </source>
</evidence>
<dbReference type="SUPFAM" id="SSF50729">
    <property type="entry name" value="PH domain-like"/>
    <property type="match status" value="1"/>
</dbReference>
<feature type="compositionally biased region" description="Basic and acidic residues" evidence="10">
    <location>
        <begin position="1065"/>
        <end position="1079"/>
    </location>
</feature>
<comment type="catalytic activity">
    <reaction evidence="8">
        <text>L-seryl-[protein] + ATP = O-phospho-L-seryl-[protein] + ADP + H(+)</text>
        <dbReference type="Rhea" id="RHEA:17989"/>
        <dbReference type="Rhea" id="RHEA-COMP:9863"/>
        <dbReference type="Rhea" id="RHEA-COMP:11604"/>
        <dbReference type="ChEBI" id="CHEBI:15378"/>
        <dbReference type="ChEBI" id="CHEBI:29999"/>
        <dbReference type="ChEBI" id="CHEBI:30616"/>
        <dbReference type="ChEBI" id="CHEBI:83421"/>
        <dbReference type="ChEBI" id="CHEBI:456216"/>
        <dbReference type="EC" id="2.7.11.1"/>
    </reaction>
</comment>
<evidence type="ECO:0000256" key="1">
    <source>
        <dbReference type="ARBA" id="ARBA00012513"/>
    </source>
</evidence>
<dbReference type="EMBL" id="ADBJ01000003">
    <property type="protein sequence ID" value="EFA86186.1"/>
    <property type="molecule type" value="Genomic_DNA"/>
</dbReference>
<gene>
    <name evidence="14" type="ORF">PPL_00748</name>
</gene>
<dbReference type="InterPro" id="IPR000719">
    <property type="entry name" value="Prot_kinase_dom"/>
</dbReference>
<comment type="caution">
    <text evidence="14">The sequence shown here is derived from an EMBL/GenBank/DDBJ whole genome shotgun (WGS) entry which is preliminary data.</text>
</comment>
<sequence>MVGGLPHSKLWEIEYNDLVFKEIIGKGNFGHVYRGSYLGVEVAIKQIPAFDDPDYCKYTEREVKALRYIRHPHVVHFFGTCHHTSGFYLITEFVDGPDLRLFVKETPKPPRWQVRVQLALSIARTCFFLHSKNILHRDLKTKNVLVLPNLQNTKLCDFGFARVGSQYSPGTDSSSSDEEYSDDNANDSTPYGGNGNGTAATGKLRRMSICGTPSFMAPEILLQKKYDWSVDVFSYGIILAELITFRRPGKDFWVRNSTNGFDINVEELKENIPAPNDCPTVFFDLCLKCCQYLPQNRPRFSDIIHILEALMETLETSVGTNHSNSNGLMTNANGLSASNDMSLNSMDPAIQNVYPITLFKDRKRQSLGGQLATKLNVLRTSNSQNVTNNASNGSNNSNISGLNQQQTEREGVLKLSTTQYINGWKEFGIEGYAKVWIVYQSNMIRILHDKKSRNMTQLIEVTPAKVIKISKNSLSIMFSDPNIVNGTPILNVKPYYEMYPHIQYIPTSEMKRSASLMTGGLNISLDDKMFWKENTDLVIRLQSYAKRWIFRTRYNRFRSSWRLPLQLTGAPSLPSSPAADENQQQLQLLTTKKTWIGIVDQLISSEHQYRKQLDCLLKNYLAPLQSKFRMNKPLLNYKEIASIFSNIETISDLHQMLLSTLKYFQTLSPFYTTASSQPYKNSSSILSQSQSQSQNQIQIQPNSTSNNNKGNNNNNNNNSKNNNELNTTLASRQYQSISQFFIVNNTQMKTIYGKYMYNFKYAMNTLSWCKLNPDFSKFTGQQAALSNEIENDLTSLLSVPINRIQKYQLLFENLNKCTPSDHPESRDIASAFSLIKDISNFLQNQLEMSIHYSNLMSIETMLLDDNKRISLMKSGRTFVKQGALEETGNKQKYYLFLLSDLLLLTKPVKSKCSTKLDTNIGGSGVGVGGGVNGNNENCQQTNMKYYYREKYSLSLKDPDVSVKFNSDVPNGLIINLGSQNNGKLYKFVAASEEEANEWVGEFERAATNLSKSPLVPNNTTTTTNNTTATNSFSESDGYPSPYSSSPASLNGMEATFDPNSNAFDLGKDQQQPEKKDNFIKRLRQKSVSSGTNNSNNNTINNTPTSNNNNSPDSRRDSFSSPYPPSFNLNSNVMNTPNSSSSLMPPPSTPSSEKKRFSTIKNKLKRISVNFTGSDKLKIKEYDRDSSIEN</sequence>
<keyword evidence="2" id="KW-0723">Serine/threonine-protein kinase</keyword>
<keyword evidence="6 9" id="KW-0067">ATP-binding</keyword>
<feature type="compositionally biased region" description="Low complexity" evidence="10">
    <location>
        <begin position="1125"/>
        <end position="1142"/>
    </location>
</feature>
<dbReference type="Gene3D" id="3.30.200.20">
    <property type="entry name" value="Phosphorylase Kinase, domain 1"/>
    <property type="match status" value="1"/>
</dbReference>
<dbReference type="RefSeq" id="XP_020438291.1">
    <property type="nucleotide sequence ID" value="XM_020571768.1"/>
</dbReference>
<proteinExistence type="predicted"/>
<feature type="region of interest" description="Disordered" evidence="10">
    <location>
        <begin position="167"/>
        <end position="197"/>
    </location>
</feature>
<dbReference type="InterPro" id="IPR000219">
    <property type="entry name" value="DH_dom"/>
</dbReference>
<dbReference type="GO" id="GO:0004674">
    <property type="term" value="F:protein serine/threonine kinase activity"/>
    <property type="evidence" value="ECO:0007669"/>
    <property type="project" value="UniProtKB-KW"/>
</dbReference>
<feature type="compositionally biased region" description="Low complexity" evidence="10">
    <location>
        <begin position="1086"/>
        <end position="1111"/>
    </location>
</feature>
<dbReference type="PROSITE" id="PS00108">
    <property type="entry name" value="PROTEIN_KINASE_ST"/>
    <property type="match status" value="1"/>
</dbReference>
<feature type="compositionally biased region" description="Acidic residues" evidence="10">
    <location>
        <begin position="175"/>
        <end position="185"/>
    </location>
</feature>
<evidence type="ECO:0000313" key="15">
    <source>
        <dbReference type="Proteomes" id="UP000001396"/>
    </source>
</evidence>
<dbReference type="PROSITE" id="PS50010">
    <property type="entry name" value="DH_2"/>
    <property type="match status" value="1"/>
</dbReference>
<accession>D3AXB7</accession>
<dbReference type="SMART" id="SM00220">
    <property type="entry name" value="S_TKc"/>
    <property type="match status" value="1"/>
</dbReference>
<evidence type="ECO:0000313" key="14">
    <source>
        <dbReference type="EMBL" id="EFA86186.1"/>
    </source>
</evidence>
<dbReference type="InterPro" id="IPR036413">
    <property type="entry name" value="YaeB-like_sf"/>
</dbReference>
<dbReference type="InterPro" id="IPR050940">
    <property type="entry name" value="Actin_reg-Ser/Thr_kinase"/>
</dbReference>
<dbReference type="EC" id="2.7.11.1" evidence="1"/>
<evidence type="ECO:0000256" key="7">
    <source>
        <dbReference type="ARBA" id="ARBA00047899"/>
    </source>
</evidence>
<dbReference type="PROSITE" id="PS00107">
    <property type="entry name" value="PROTEIN_KINASE_ATP"/>
    <property type="match status" value="1"/>
</dbReference>
<dbReference type="STRING" id="670386.D3AXB7"/>
<feature type="domain" description="Protein kinase" evidence="13">
    <location>
        <begin position="18"/>
        <end position="311"/>
    </location>
</feature>
<dbReference type="Pfam" id="PF00069">
    <property type="entry name" value="Pkinase"/>
    <property type="match status" value="1"/>
</dbReference>
<dbReference type="InterPro" id="IPR035899">
    <property type="entry name" value="DBL_dom_sf"/>
</dbReference>
<keyword evidence="15" id="KW-1185">Reference proteome</keyword>
<dbReference type="InterPro" id="IPR017441">
    <property type="entry name" value="Protein_kinase_ATP_BS"/>
</dbReference>
<dbReference type="Gene3D" id="1.20.900.10">
    <property type="entry name" value="Dbl homology (DH) domain"/>
    <property type="match status" value="1"/>
</dbReference>
<feature type="compositionally biased region" description="Low complexity" evidence="10">
    <location>
        <begin position="682"/>
        <end position="723"/>
    </location>
</feature>
<dbReference type="InterPro" id="IPR011993">
    <property type="entry name" value="PH-like_dom_sf"/>
</dbReference>
<feature type="binding site" evidence="9">
    <location>
        <position position="45"/>
    </location>
    <ligand>
        <name>ATP</name>
        <dbReference type="ChEBI" id="CHEBI:30616"/>
    </ligand>
</feature>
<dbReference type="FunCoup" id="D3AXB7">
    <property type="interactions" value="644"/>
</dbReference>
<dbReference type="InterPro" id="IPR001849">
    <property type="entry name" value="PH_domain"/>
</dbReference>
<keyword evidence="5" id="KW-0418">Kinase</keyword>
<keyword evidence="4 9" id="KW-0547">Nucleotide-binding</keyword>
<dbReference type="SUPFAM" id="SSF56112">
    <property type="entry name" value="Protein kinase-like (PK-like)"/>
    <property type="match status" value="1"/>
</dbReference>
<evidence type="ECO:0000256" key="2">
    <source>
        <dbReference type="ARBA" id="ARBA00022527"/>
    </source>
</evidence>
<feature type="region of interest" description="Disordered" evidence="10">
    <location>
        <begin position="382"/>
        <end position="405"/>
    </location>
</feature>
<evidence type="ECO:0000256" key="10">
    <source>
        <dbReference type="SAM" id="MobiDB-lite"/>
    </source>
</evidence>
<dbReference type="Pfam" id="PF00621">
    <property type="entry name" value="RhoGEF"/>
    <property type="match status" value="1"/>
</dbReference>
<protein>
    <recommendedName>
        <fullName evidence="1">non-specific serine/threonine protein kinase</fullName>
        <ecNumber evidence="1">2.7.11.1</ecNumber>
    </recommendedName>
</protein>
<dbReference type="PROSITE" id="PS50003">
    <property type="entry name" value="PH_DOMAIN"/>
    <property type="match status" value="1"/>
</dbReference>
<dbReference type="Gene3D" id="2.30.29.30">
    <property type="entry name" value="Pleckstrin-homology domain (PH domain)/Phosphotyrosine-binding domain (PTB)"/>
    <property type="match status" value="1"/>
</dbReference>
<dbReference type="GO" id="GO:0005085">
    <property type="term" value="F:guanyl-nucleotide exchange factor activity"/>
    <property type="evidence" value="ECO:0007669"/>
    <property type="project" value="InterPro"/>
</dbReference>